<dbReference type="Pfam" id="PF05546">
    <property type="entry name" value="She9_MDM33"/>
    <property type="match status" value="1"/>
</dbReference>
<reference evidence="11 12" key="1">
    <citation type="submission" date="2021-02" db="EMBL/GenBank/DDBJ databases">
        <title>Variation within the Batrachochytrium salamandrivorans European outbreak.</title>
        <authorList>
            <person name="Kelly M."/>
            <person name="Pasmans F."/>
            <person name="Shea T.P."/>
            <person name="Munoz J.F."/>
            <person name="Carranza S."/>
            <person name="Cuomo C.A."/>
            <person name="Martel A."/>
        </authorList>
    </citation>
    <scope>NUCLEOTIDE SEQUENCE [LARGE SCALE GENOMIC DNA]</scope>
    <source>
        <strain evidence="11 12">AMFP18/2</strain>
    </source>
</reference>
<dbReference type="Proteomes" id="UP001648503">
    <property type="component" value="Unassembled WGS sequence"/>
</dbReference>
<keyword evidence="12" id="KW-1185">Reference proteome</keyword>
<evidence type="ECO:0000256" key="2">
    <source>
        <dbReference type="ARBA" id="ARBA00022692"/>
    </source>
</evidence>
<comment type="subunit">
    <text evidence="10">Homooligomer.</text>
</comment>
<keyword evidence="3 10" id="KW-0999">Mitochondrion inner membrane</keyword>
<comment type="caution">
    <text evidence="11">The sequence shown here is derived from an EMBL/GenBank/DDBJ whole genome shotgun (WGS) entry which is preliminary data.</text>
</comment>
<keyword evidence="7 10" id="KW-0496">Mitochondrion</keyword>
<sequence>MSLKQWKVRYALMTPTSQLPLLLHPRSQLPLSQRRTLSSQESRDRLIKDLGNTLSPYVHRIRSDLSIVKANLINQSGTLTALLNKLTGYDQVERRKNRVDEKDQALALFKSSTSQAKLNYEETIDDRRRTQRELNSLLQRKDSWLDTDITRFTELYRRDLALEQSETTAQTAYKIASEQFEKAQVEYLGEIRERYVEEQLFSDKIRQASTWWTWGLISTHFLIFIAVQFYVEPRKKEILKRDMTAIILETSKHDRLAFASEVKDILATQQTRMELLHQESRDAMLNSTASIGFGIPSHNSIHENASRPDKLSIGNTPFDLEIGSINKSYLPLWSVSFWKGACAGVTVSFLSFVLLFGGR</sequence>
<feature type="transmembrane region" description="Helical" evidence="10">
    <location>
        <begin position="211"/>
        <end position="231"/>
    </location>
</feature>
<keyword evidence="2 10" id="KW-0812">Transmembrane</keyword>
<dbReference type="PANTHER" id="PTHR31961">
    <property type="entry name" value="SENSITIVE TO HIGH EXPRESSION PROTEIN 9, MITOCHONDRIAL"/>
    <property type="match status" value="1"/>
</dbReference>
<evidence type="ECO:0000256" key="10">
    <source>
        <dbReference type="RuleBase" id="RU364128"/>
    </source>
</evidence>
<protein>
    <recommendedName>
        <fullName evidence="10">Sensitive to high expression protein 9, mitochondrial</fullName>
    </recommendedName>
</protein>
<evidence type="ECO:0000256" key="7">
    <source>
        <dbReference type="ARBA" id="ARBA00023128"/>
    </source>
</evidence>
<dbReference type="EMBL" id="JAFCIX010000312">
    <property type="protein sequence ID" value="KAH6595188.1"/>
    <property type="molecule type" value="Genomic_DNA"/>
</dbReference>
<evidence type="ECO:0000256" key="9">
    <source>
        <dbReference type="ARBA" id="ARBA00024807"/>
    </source>
</evidence>
<accession>A0ABQ8FB27</accession>
<keyword evidence="4 10" id="KW-0809">Transit peptide</keyword>
<keyword evidence="5 10" id="KW-1133">Transmembrane helix</keyword>
<comment type="similarity">
    <text evidence="1 10">Belongs to the SHE9 family.</text>
</comment>
<evidence type="ECO:0000313" key="12">
    <source>
        <dbReference type="Proteomes" id="UP001648503"/>
    </source>
</evidence>
<evidence type="ECO:0000256" key="8">
    <source>
        <dbReference type="ARBA" id="ARBA00023136"/>
    </source>
</evidence>
<keyword evidence="8 10" id="KW-0472">Membrane</keyword>
<feature type="transmembrane region" description="Helical" evidence="10">
    <location>
        <begin position="337"/>
        <end position="357"/>
    </location>
</feature>
<evidence type="ECO:0000256" key="3">
    <source>
        <dbReference type="ARBA" id="ARBA00022792"/>
    </source>
</evidence>
<evidence type="ECO:0000313" key="11">
    <source>
        <dbReference type="EMBL" id="KAH6595188.1"/>
    </source>
</evidence>
<evidence type="ECO:0000256" key="1">
    <source>
        <dbReference type="ARBA" id="ARBA00007472"/>
    </source>
</evidence>
<proteinExistence type="inferred from homology"/>
<dbReference type="InterPro" id="IPR008839">
    <property type="entry name" value="MDM33_fungi"/>
</dbReference>
<evidence type="ECO:0000256" key="6">
    <source>
        <dbReference type="ARBA" id="ARBA00023054"/>
    </source>
</evidence>
<evidence type="ECO:0000256" key="5">
    <source>
        <dbReference type="ARBA" id="ARBA00022989"/>
    </source>
</evidence>
<keyword evidence="6" id="KW-0175">Coiled coil</keyword>
<comment type="subcellular location">
    <subcellularLocation>
        <location evidence="10">Mitochondrion inner membrane</location>
        <topology evidence="10">Multi-pass membrane protein</topology>
    </subcellularLocation>
</comment>
<evidence type="ECO:0000256" key="4">
    <source>
        <dbReference type="ARBA" id="ARBA00022946"/>
    </source>
</evidence>
<name>A0ABQ8FB27_9FUNG</name>
<organism evidence="11 12">
    <name type="scientific">Batrachochytrium salamandrivorans</name>
    <dbReference type="NCBI Taxonomy" id="1357716"/>
    <lineage>
        <taxon>Eukaryota</taxon>
        <taxon>Fungi</taxon>
        <taxon>Fungi incertae sedis</taxon>
        <taxon>Chytridiomycota</taxon>
        <taxon>Chytridiomycota incertae sedis</taxon>
        <taxon>Chytridiomycetes</taxon>
        <taxon>Rhizophydiales</taxon>
        <taxon>Rhizophydiales incertae sedis</taxon>
        <taxon>Batrachochytrium</taxon>
    </lineage>
</organism>
<dbReference type="PANTHER" id="PTHR31961:SF3">
    <property type="entry name" value="SENSITIVE TO HIGH EXPRESSION PROTEIN 9, MITOCHONDRIAL"/>
    <property type="match status" value="1"/>
</dbReference>
<gene>
    <name evidence="11" type="ORF">BASA50_005981</name>
</gene>
<comment type="function">
    <text evidence="9">Required for the maintenance of the structure of the mitochondrial inner membrane. Involved in mitochondrial morphology. Causes growth arrest when highly overexpressed.</text>
</comment>